<dbReference type="Proteomes" id="UP000887023">
    <property type="component" value="Chromosome"/>
</dbReference>
<dbReference type="PANTHER" id="PTHR43201">
    <property type="entry name" value="ACYL-COA SYNTHETASE"/>
    <property type="match status" value="1"/>
</dbReference>
<evidence type="ECO:0000259" key="4">
    <source>
        <dbReference type="Pfam" id="PF13193"/>
    </source>
</evidence>
<dbReference type="InterPro" id="IPR025110">
    <property type="entry name" value="AMP-bd_C"/>
</dbReference>
<evidence type="ECO:0000259" key="3">
    <source>
        <dbReference type="Pfam" id="PF00501"/>
    </source>
</evidence>
<proteinExistence type="inferred from homology"/>
<dbReference type="InterPro" id="IPR000873">
    <property type="entry name" value="AMP-dep_synth/lig_dom"/>
</dbReference>
<dbReference type="PROSITE" id="PS00455">
    <property type="entry name" value="AMP_BINDING"/>
    <property type="match status" value="1"/>
</dbReference>
<dbReference type="InterPro" id="IPR045851">
    <property type="entry name" value="AMP-bd_C_sf"/>
</dbReference>
<evidence type="ECO:0000313" key="6">
    <source>
        <dbReference type="Proteomes" id="UP000887023"/>
    </source>
</evidence>
<accession>A0ABX8SGV7</accession>
<feature type="domain" description="AMP-binding enzyme C-terminal" evidence="4">
    <location>
        <begin position="463"/>
        <end position="538"/>
    </location>
</feature>
<dbReference type="InterPro" id="IPR042099">
    <property type="entry name" value="ANL_N_sf"/>
</dbReference>
<reference evidence="5" key="1">
    <citation type="submission" date="2021-07" db="EMBL/GenBank/DDBJ databases">
        <title>Candidatus Kaistella beijingensis sp. nov. isolated from a municipal wastewater treatment plant is involved in sludge foaming.</title>
        <authorList>
            <person name="Song Y."/>
            <person name="Liu S.-J."/>
        </authorList>
    </citation>
    <scope>NUCLEOTIDE SEQUENCE</scope>
    <source>
        <strain evidence="5">DSM 43998</strain>
    </source>
</reference>
<evidence type="ECO:0000313" key="5">
    <source>
        <dbReference type="EMBL" id="QXQ14911.1"/>
    </source>
</evidence>
<dbReference type="InterPro" id="IPR020845">
    <property type="entry name" value="AMP-binding_CS"/>
</dbReference>
<comment type="similarity">
    <text evidence="1">Belongs to the ATP-dependent AMP-binding enzyme family.</text>
</comment>
<dbReference type="RefSeq" id="WP_066469121.1">
    <property type="nucleotide sequence ID" value="NZ_CBCRUZ010000009.1"/>
</dbReference>
<dbReference type="PANTHER" id="PTHR43201:SF5">
    <property type="entry name" value="MEDIUM-CHAIN ACYL-COA LIGASE ACSF2, MITOCHONDRIAL"/>
    <property type="match status" value="1"/>
</dbReference>
<feature type="domain" description="AMP-dependent synthetase/ligase" evidence="3">
    <location>
        <begin position="61"/>
        <end position="415"/>
    </location>
</feature>
<dbReference type="SUPFAM" id="SSF56801">
    <property type="entry name" value="Acetyl-CoA synthetase-like"/>
    <property type="match status" value="1"/>
</dbReference>
<evidence type="ECO:0000256" key="1">
    <source>
        <dbReference type="ARBA" id="ARBA00006432"/>
    </source>
</evidence>
<protein>
    <submittedName>
        <fullName evidence="5">Acyl-CoA synthetase</fullName>
    </submittedName>
</protein>
<gene>
    <name evidence="5" type="ORF">KV203_05905</name>
</gene>
<dbReference type="Gene3D" id="3.30.300.30">
    <property type="match status" value="1"/>
</dbReference>
<dbReference type="Gene3D" id="3.40.50.12780">
    <property type="entry name" value="N-terminal domain of ligase-like"/>
    <property type="match status" value="1"/>
</dbReference>
<sequence length="549" mass="59234">MTDFLSLPTTIARQTGDIAQSLAVLTRRGMLNPLRPDEGLRSIRIANRYGPFVAVMDRGLQLRPGAAAIIDERGALTFAELDTLSNAYARGLRELGVQPGSVVATLCRDHRGMVLSMLAAGKLGVRLVLMNTGFAKPQFAAVAEREQVRAVLHDSEFLDLLDAVPASIPRVLTWVDEKDDADPTLTTVDTLIAEHSSAPLPTPAQPGGMVILTSGTTGTPKGAPRDKVSPLAAAQFIDRVPITRDGTMVMAAPIFHGTGLSQFSVGVGLGNTVVFQQRRFNPEATLANIAKYRATTLVVVPTMLQRIIDLDPEILRRYDTSSLQVIFAAGSAVSPDLSRRTARQFGNVLYNLYGSTEVAVAAVATPEDMRRAPGTVGRPPVGCRVAIYDAERNKITEPGEVGTIFVSSGLSFGGYTDGRHKEIVDGMLSSGDVGHFDEQGYLFVDGRDDDMIVSGGENVFPLEVENLLAERSDVHDAAVVGVEDADFGKRLRAFVVPGPNSNQDAQELKDYVKANLARFKVPRDVVFVDELPRNATGKVLRRQLETMDI</sequence>
<dbReference type="EMBL" id="CP079105">
    <property type="protein sequence ID" value="QXQ14911.1"/>
    <property type="molecule type" value="Genomic_DNA"/>
</dbReference>
<evidence type="ECO:0000256" key="2">
    <source>
        <dbReference type="ARBA" id="ARBA00022598"/>
    </source>
</evidence>
<name>A0ABX8SGV7_9ACTN</name>
<organism evidence="5 6">
    <name type="scientific">Skermania pinensis</name>
    <dbReference type="NCBI Taxonomy" id="39122"/>
    <lineage>
        <taxon>Bacteria</taxon>
        <taxon>Bacillati</taxon>
        <taxon>Actinomycetota</taxon>
        <taxon>Actinomycetes</taxon>
        <taxon>Mycobacteriales</taxon>
        <taxon>Gordoniaceae</taxon>
        <taxon>Skermania</taxon>
    </lineage>
</organism>
<dbReference type="CDD" id="cd04433">
    <property type="entry name" value="AFD_class_I"/>
    <property type="match status" value="1"/>
</dbReference>
<keyword evidence="2" id="KW-0436">Ligase</keyword>
<dbReference type="Pfam" id="PF13193">
    <property type="entry name" value="AMP-binding_C"/>
    <property type="match status" value="1"/>
</dbReference>
<keyword evidence="6" id="KW-1185">Reference proteome</keyword>
<dbReference type="Pfam" id="PF00501">
    <property type="entry name" value="AMP-binding"/>
    <property type="match status" value="1"/>
</dbReference>